<name>A0AAD7B6X1_9AGAR</name>
<dbReference type="InterPro" id="IPR032682">
    <property type="entry name" value="Cnd1_C"/>
</dbReference>
<dbReference type="AlphaFoldDB" id="A0AAD7B6X1"/>
<evidence type="ECO:0000313" key="4">
    <source>
        <dbReference type="Proteomes" id="UP001221142"/>
    </source>
</evidence>
<dbReference type="InterPro" id="IPR011989">
    <property type="entry name" value="ARM-like"/>
</dbReference>
<gene>
    <name evidence="3" type="ORF">FB45DRAFT_1036769</name>
</gene>
<organism evidence="3 4">
    <name type="scientific">Roridomyces roridus</name>
    <dbReference type="NCBI Taxonomy" id="1738132"/>
    <lineage>
        <taxon>Eukaryota</taxon>
        <taxon>Fungi</taxon>
        <taxon>Dikarya</taxon>
        <taxon>Basidiomycota</taxon>
        <taxon>Agaricomycotina</taxon>
        <taxon>Agaricomycetes</taxon>
        <taxon>Agaricomycetidae</taxon>
        <taxon>Agaricales</taxon>
        <taxon>Marasmiineae</taxon>
        <taxon>Mycenaceae</taxon>
        <taxon>Roridomyces</taxon>
    </lineage>
</organism>
<feature type="domain" description="Condensin complex subunit 1 C-terminal" evidence="2">
    <location>
        <begin position="174"/>
        <end position="285"/>
    </location>
</feature>
<accession>A0AAD7B6X1</accession>
<dbReference type="PROSITE" id="PS50176">
    <property type="entry name" value="ARM_REPEAT"/>
    <property type="match status" value="1"/>
</dbReference>
<reference evidence="3" key="1">
    <citation type="submission" date="2023-03" db="EMBL/GenBank/DDBJ databases">
        <title>Massive genome expansion in bonnet fungi (Mycena s.s.) driven by repeated elements and novel gene families across ecological guilds.</title>
        <authorList>
            <consortium name="Lawrence Berkeley National Laboratory"/>
            <person name="Harder C.B."/>
            <person name="Miyauchi S."/>
            <person name="Viragh M."/>
            <person name="Kuo A."/>
            <person name="Thoen E."/>
            <person name="Andreopoulos B."/>
            <person name="Lu D."/>
            <person name="Skrede I."/>
            <person name="Drula E."/>
            <person name="Henrissat B."/>
            <person name="Morin E."/>
            <person name="Kohler A."/>
            <person name="Barry K."/>
            <person name="LaButti K."/>
            <person name="Morin E."/>
            <person name="Salamov A."/>
            <person name="Lipzen A."/>
            <person name="Mereny Z."/>
            <person name="Hegedus B."/>
            <person name="Baldrian P."/>
            <person name="Stursova M."/>
            <person name="Weitz H."/>
            <person name="Taylor A."/>
            <person name="Grigoriev I.V."/>
            <person name="Nagy L.G."/>
            <person name="Martin F."/>
            <person name="Kauserud H."/>
        </authorList>
    </citation>
    <scope>NUCLEOTIDE SEQUENCE</scope>
    <source>
        <strain evidence="3">9284</strain>
    </source>
</reference>
<proteinExistence type="predicted"/>
<comment type="caution">
    <text evidence="3">The sequence shown here is derived from an EMBL/GenBank/DDBJ whole genome shotgun (WGS) entry which is preliminary data.</text>
</comment>
<dbReference type="Gene3D" id="1.25.10.10">
    <property type="entry name" value="Leucine-rich Repeat Variant"/>
    <property type="match status" value="1"/>
</dbReference>
<dbReference type="InterPro" id="IPR016024">
    <property type="entry name" value="ARM-type_fold"/>
</dbReference>
<evidence type="ECO:0000256" key="1">
    <source>
        <dbReference type="PROSITE-ProRule" id="PRU00259"/>
    </source>
</evidence>
<keyword evidence="4" id="KW-1185">Reference proteome</keyword>
<dbReference type="InterPro" id="IPR000225">
    <property type="entry name" value="Armadillo"/>
</dbReference>
<dbReference type="SUPFAM" id="SSF48371">
    <property type="entry name" value="ARM repeat"/>
    <property type="match status" value="1"/>
</dbReference>
<dbReference type="Proteomes" id="UP001221142">
    <property type="component" value="Unassembled WGS sequence"/>
</dbReference>
<evidence type="ECO:0000313" key="3">
    <source>
        <dbReference type="EMBL" id="KAJ7612548.1"/>
    </source>
</evidence>
<dbReference type="EMBL" id="JARKIF010000030">
    <property type="protein sequence ID" value="KAJ7612548.1"/>
    <property type="molecule type" value="Genomic_DNA"/>
</dbReference>
<feature type="repeat" description="ARM" evidence="1">
    <location>
        <begin position="211"/>
        <end position="253"/>
    </location>
</feature>
<sequence length="323" mass="36018">MPPLQRQETRTSLLSWWSDSNPLLQSGPTINLHAAAKPLMKWMHHQQALGIIEKNNEVPLTAELLEIYASYLSYKYISLATQRTVLKHLSNRASFSKTDVAEILRSPILEQIPQLLQSDDRQLQISACSLVGKLLAHQYGIPGQFTSSVKDEDTLIQITYMLVVVLGQPERAMVEAFQILLESDAEAVRRWSCILIKDLARAVEGILTASEVIEKLVELLCDSNDDVAQVAMSALAEISQSSEGTTAVLATNALGTVGRTLNSSRLNMRLSACRVLMALAKRQSTVSAILDAIPIRRWLELLRQVSFIFPHRNVDLSIFMVQR</sequence>
<evidence type="ECO:0000259" key="2">
    <source>
        <dbReference type="Pfam" id="PF12717"/>
    </source>
</evidence>
<protein>
    <submittedName>
        <fullName evidence="3">Armadillo-type protein</fullName>
    </submittedName>
</protein>
<dbReference type="Pfam" id="PF12717">
    <property type="entry name" value="Cnd1"/>
    <property type="match status" value="1"/>
</dbReference>